<evidence type="ECO:0000313" key="3">
    <source>
        <dbReference type="Proteomes" id="UP000077628"/>
    </source>
</evidence>
<gene>
    <name evidence="2" type="ORF">A1355_18325</name>
</gene>
<dbReference type="NCBIfam" id="TIGR03123">
    <property type="entry name" value="one_C_unchar_1"/>
    <property type="match status" value="1"/>
</dbReference>
<dbReference type="Gene3D" id="3.30.420.190">
    <property type="entry name" value="conserved archaeal protein q6m145"/>
    <property type="match status" value="1"/>
</dbReference>
<protein>
    <submittedName>
        <fullName evidence="2">H4MPT-linked C1 transfer pathway protein</fullName>
    </submittedName>
</protein>
<dbReference type="STRING" id="702114.A1355_18325"/>
<keyword evidence="3" id="KW-1185">Reference proteome</keyword>
<sequence>MAQRIAGWDIGGAHVKLALLDEHGGLSGVEQRPCPLWKGCDYLAAVLAELDQAYGLADYRHAVTMTGELADGFANREQGVRAIVATIGQRFGFDRIEVFAGRAGFIGGADVAPADTLAIASANWLASVFWLAEQLPDALFVDIGSTTTDLLLIENGCPRIEGYTDYQRLISGELLYTGVVRTSVMALADTAEFNGRQQGLMAEHFATTADIYRVTGDLQEHHDQTESADGAEKTPQASARRLSRLTGYEFVEADWPLWQAFAARLKDVQKQKVTRASLVQMQRATRLPVWVGAGVGRFLIREIADDLGYAYRDFSELLAKPNGECSRLDAADCAPAVAVALLADRRRHAGQP</sequence>
<dbReference type="Gene3D" id="3.30.420.40">
    <property type="match status" value="1"/>
</dbReference>
<accession>A0A177PD07</accession>
<feature type="domain" description="Hydantoinase A/oxoprolinase" evidence="1">
    <location>
        <begin position="62"/>
        <end position="309"/>
    </location>
</feature>
<dbReference type="RefSeq" id="WP_064024476.1">
    <property type="nucleotide sequence ID" value="NZ_LUUK01000021.1"/>
</dbReference>
<evidence type="ECO:0000313" key="2">
    <source>
        <dbReference type="EMBL" id="OAI27343.1"/>
    </source>
</evidence>
<dbReference type="OrthoDB" id="1792672at2"/>
<dbReference type="InterPro" id="IPR002756">
    <property type="entry name" value="MfnF"/>
</dbReference>
<organism evidence="2 3">
    <name type="scientific">Methylomonas koyamae</name>
    <dbReference type="NCBI Taxonomy" id="702114"/>
    <lineage>
        <taxon>Bacteria</taxon>
        <taxon>Pseudomonadati</taxon>
        <taxon>Pseudomonadota</taxon>
        <taxon>Gammaproteobacteria</taxon>
        <taxon>Methylococcales</taxon>
        <taxon>Methylococcaceae</taxon>
        <taxon>Methylomonas</taxon>
    </lineage>
</organism>
<dbReference type="EMBL" id="LUUK01000021">
    <property type="protein sequence ID" value="OAI27343.1"/>
    <property type="molecule type" value="Genomic_DNA"/>
</dbReference>
<name>A0A177PD07_9GAMM</name>
<dbReference type="InterPro" id="IPR002821">
    <property type="entry name" value="Hydantoinase_A"/>
</dbReference>
<dbReference type="GO" id="GO:0016787">
    <property type="term" value="F:hydrolase activity"/>
    <property type="evidence" value="ECO:0007669"/>
    <property type="project" value="InterPro"/>
</dbReference>
<evidence type="ECO:0000259" key="1">
    <source>
        <dbReference type="Pfam" id="PF01968"/>
    </source>
</evidence>
<dbReference type="Pfam" id="PF01968">
    <property type="entry name" value="Hydantoinase_A"/>
    <property type="match status" value="1"/>
</dbReference>
<dbReference type="SUPFAM" id="SSF53067">
    <property type="entry name" value="Actin-like ATPase domain"/>
    <property type="match status" value="1"/>
</dbReference>
<dbReference type="Proteomes" id="UP000077628">
    <property type="component" value="Unassembled WGS sequence"/>
</dbReference>
<proteinExistence type="predicted"/>
<dbReference type="AlphaFoldDB" id="A0A177PD07"/>
<comment type="caution">
    <text evidence="2">The sequence shown here is derived from an EMBL/GenBank/DDBJ whole genome shotgun (WGS) entry which is preliminary data.</text>
</comment>
<reference evidence="3" key="1">
    <citation type="submission" date="2016-03" db="EMBL/GenBank/DDBJ databases">
        <authorList>
            <person name="Heylen K."/>
            <person name="De Vos P."/>
            <person name="Vekeman B."/>
        </authorList>
    </citation>
    <scope>NUCLEOTIDE SEQUENCE [LARGE SCALE GENOMIC DNA]</scope>
    <source>
        <strain evidence="3">R-45383</strain>
    </source>
</reference>
<dbReference type="InterPro" id="IPR043129">
    <property type="entry name" value="ATPase_NBD"/>
</dbReference>